<proteinExistence type="predicted"/>
<evidence type="ECO:0000256" key="3">
    <source>
        <dbReference type="ARBA" id="ARBA00012438"/>
    </source>
</evidence>
<evidence type="ECO:0000256" key="6">
    <source>
        <dbReference type="ARBA" id="ARBA00022777"/>
    </source>
</evidence>
<dbReference type="SUPFAM" id="SSF55874">
    <property type="entry name" value="ATPase domain of HSP90 chaperone/DNA topoisomerase II/histidine kinase"/>
    <property type="match status" value="1"/>
</dbReference>
<dbReference type="InterPro" id="IPR029016">
    <property type="entry name" value="GAF-like_dom_sf"/>
</dbReference>
<dbReference type="SUPFAM" id="SSF55781">
    <property type="entry name" value="GAF domain-like"/>
    <property type="match status" value="1"/>
</dbReference>
<keyword evidence="6" id="KW-0418">Kinase</keyword>
<evidence type="ECO:0000313" key="10">
    <source>
        <dbReference type="EMBL" id="GAA3812065.1"/>
    </source>
</evidence>
<dbReference type="Pfam" id="PF00512">
    <property type="entry name" value="HisKA"/>
    <property type="match status" value="1"/>
</dbReference>
<dbReference type="Gene3D" id="1.10.287.130">
    <property type="match status" value="1"/>
</dbReference>
<dbReference type="RefSeq" id="WP_344773547.1">
    <property type="nucleotide sequence ID" value="NZ_BAABAH010000003.1"/>
</dbReference>
<dbReference type="PANTHER" id="PTHR42878">
    <property type="entry name" value="TWO-COMPONENT HISTIDINE KINASE"/>
    <property type="match status" value="1"/>
</dbReference>
<organism evidence="10 11">
    <name type="scientific">Nocardioides panacisoli</name>
    <dbReference type="NCBI Taxonomy" id="627624"/>
    <lineage>
        <taxon>Bacteria</taxon>
        <taxon>Bacillati</taxon>
        <taxon>Actinomycetota</taxon>
        <taxon>Actinomycetes</taxon>
        <taxon>Propionibacteriales</taxon>
        <taxon>Nocardioidaceae</taxon>
        <taxon>Nocardioides</taxon>
    </lineage>
</organism>
<keyword evidence="5" id="KW-0808">Transferase</keyword>
<dbReference type="InterPro" id="IPR036890">
    <property type="entry name" value="HATPase_C_sf"/>
</dbReference>
<dbReference type="CDD" id="cd00082">
    <property type="entry name" value="HisKA"/>
    <property type="match status" value="1"/>
</dbReference>
<evidence type="ECO:0000256" key="1">
    <source>
        <dbReference type="ARBA" id="ARBA00000085"/>
    </source>
</evidence>
<comment type="caution">
    <text evidence="10">The sequence shown here is derived from an EMBL/GenBank/DDBJ whole genome shotgun (WGS) entry which is preliminary data.</text>
</comment>
<dbReference type="InterPro" id="IPR003594">
    <property type="entry name" value="HATPase_dom"/>
</dbReference>
<dbReference type="SMART" id="SM00065">
    <property type="entry name" value="GAF"/>
    <property type="match status" value="1"/>
</dbReference>
<dbReference type="SMART" id="SM00388">
    <property type="entry name" value="HisKA"/>
    <property type="match status" value="1"/>
</dbReference>
<dbReference type="Pfam" id="PF02518">
    <property type="entry name" value="HATPase_c"/>
    <property type="match status" value="1"/>
</dbReference>
<dbReference type="InterPro" id="IPR036097">
    <property type="entry name" value="HisK_dim/P_sf"/>
</dbReference>
<dbReference type="InterPro" id="IPR003018">
    <property type="entry name" value="GAF"/>
</dbReference>
<evidence type="ECO:0000256" key="5">
    <source>
        <dbReference type="ARBA" id="ARBA00022679"/>
    </source>
</evidence>
<dbReference type="EMBL" id="BAABAH010000003">
    <property type="protein sequence ID" value="GAA3812065.1"/>
    <property type="molecule type" value="Genomic_DNA"/>
</dbReference>
<dbReference type="SMART" id="SM00387">
    <property type="entry name" value="HATPase_c"/>
    <property type="match status" value="1"/>
</dbReference>
<evidence type="ECO:0000256" key="7">
    <source>
        <dbReference type="ARBA" id="ARBA00023012"/>
    </source>
</evidence>
<dbReference type="InterPro" id="IPR005467">
    <property type="entry name" value="His_kinase_dom"/>
</dbReference>
<sequence length="399" mass="42576">MVATPGIDADNAIDRYGALQEPGGDLEALAELAALVCDVPNAAINLITSDHQHQIAAAGIDPSVCSRDDSMCAIVLDDRRTVVSPDAREDPRFAANPFVNGAIDTVRFYASAPLVTPDGTTIGRLCVFDTEAHELAQERAELLQVVAARVMDVLELRLRGRQLAESLDDLTRAQEDLQRSNEMLSLFAGQVSHDLRSPLTAVLANAELLATEPAVAADPDAAGLVSATIRAGRRMATMIERILEQARGSARAARDEVDLQEVLDQVLADLGPVIASRSASVTSTPLPRVAGDAELLYSVLLNLLSNAIKFTPVERTPSVSVDASREDHTWRVVVADNGRGIAPEHRSSVFELNVRGDRSVEGNGIGLATARRAVEAHGGRIGIEQTSEDGSAFWFTLPA</sequence>
<evidence type="ECO:0000313" key="11">
    <source>
        <dbReference type="Proteomes" id="UP001501821"/>
    </source>
</evidence>
<reference evidence="11" key="1">
    <citation type="journal article" date="2019" name="Int. J. Syst. Evol. Microbiol.">
        <title>The Global Catalogue of Microorganisms (GCM) 10K type strain sequencing project: providing services to taxonomists for standard genome sequencing and annotation.</title>
        <authorList>
            <consortium name="The Broad Institute Genomics Platform"/>
            <consortium name="The Broad Institute Genome Sequencing Center for Infectious Disease"/>
            <person name="Wu L."/>
            <person name="Ma J."/>
        </authorList>
    </citation>
    <scope>NUCLEOTIDE SEQUENCE [LARGE SCALE GENOMIC DNA]</scope>
    <source>
        <strain evidence="11">JCM 16953</strain>
    </source>
</reference>
<evidence type="ECO:0000256" key="2">
    <source>
        <dbReference type="ARBA" id="ARBA00004236"/>
    </source>
</evidence>
<keyword evidence="7" id="KW-0902">Two-component regulatory system</keyword>
<dbReference type="Gene3D" id="3.30.565.10">
    <property type="entry name" value="Histidine kinase-like ATPase, C-terminal domain"/>
    <property type="match status" value="1"/>
</dbReference>
<dbReference type="PANTHER" id="PTHR42878:SF15">
    <property type="entry name" value="BACTERIOPHYTOCHROME"/>
    <property type="match status" value="1"/>
</dbReference>
<dbReference type="InterPro" id="IPR004358">
    <property type="entry name" value="Sig_transdc_His_kin-like_C"/>
</dbReference>
<dbReference type="SUPFAM" id="SSF47384">
    <property type="entry name" value="Homodimeric domain of signal transducing histidine kinase"/>
    <property type="match status" value="1"/>
</dbReference>
<dbReference type="EC" id="2.7.13.3" evidence="3"/>
<dbReference type="InterPro" id="IPR003661">
    <property type="entry name" value="HisK_dim/P_dom"/>
</dbReference>
<evidence type="ECO:0000256" key="4">
    <source>
        <dbReference type="ARBA" id="ARBA00022553"/>
    </source>
</evidence>
<keyword evidence="4" id="KW-0597">Phosphoprotein</keyword>
<feature type="domain" description="Histidine kinase" evidence="9">
    <location>
        <begin position="190"/>
        <end position="399"/>
    </location>
</feature>
<dbReference type="Pfam" id="PF01590">
    <property type="entry name" value="GAF"/>
    <property type="match status" value="1"/>
</dbReference>
<keyword evidence="11" id="KW-1185">Reference proteome</keyword>
<gene>
    <name evidence="10" type="ORF">GCM10022242_13180</name>
</gene>
<protein>
    <recommendedName>
        <fullName evidence="8">Sensor-like histidine kinase SenX3</fullName>
        <ecNumber evidence="3">2.7.13.3</ecNumber>
    </recommendedName>
</protein>
<dbReference type="InterPro" id="IPR050351">
    <property type="entry name" value="BphY/WalK/GraS-like"/>
</dbReference>
<name>A0ABP7I8A6_9ACTN</name>
<dbReference type="PROSITE" id="PS50109">
    <property type="entry name" value="HIS_KIN"/>
    <property type="match status" value="1"/>
</dbReference>
<dbReference type="PRINTS" id="PR00344">
    <property type="entry name" value="BCTRLSENSOR"/>
</dbReference>
<evidence type="ECO:0000256" key="8">
    <source>
        <dbReference type="ARBA" id="ARBA00039401"/>
    </source>
</evidence>
<dbReference type="Proteomes" id="UP001501821">
    <property type="component" value="Unassembled WGS sequence"/>
</dbReference>
<evidence type="ECO:0000259" key="9">
    <source>
        <dbReference type="PROSITE" id="PS50109"/>
    </source>
</evidence>
<comment type="subcellular location">
    <subcellularLocation>
        <location evidence="2">Cell membrane</location>
    </subcellularLocation>
</comment>
<accession>A0ABP7I8A6</accession>
<dbReference type="Gene3D" id="3.30.450.40">
    <property type="match status" value="1"/>
</dbReference>
<comment type="catalytic activity">
    <reaction evidence="1">
        <text>ATP + protein L-histidine = ADP + protein N-phospho-L-histidine.</text>
        <dbReference type="EC" id="2.7.13.3"/>
    </reaction>
</comment>